<reference evidence="1 2" key="1">
    <citation type="journal article" date="2005" name="Nature">
        <title>The genome of the social amoeba Dictyostelium discoideum.</title>
        <authorList>
            <consortium name="The Dictyostelium discoideum Sequencing Consortium"/>
            <person name="Eichinger L."/>
            <person name="Pachebat J.A."/>
            <person name="Glockner G."/>
            <person name="Rajandream M.A."/>
            <person name="Sucgang R."/>
            <person name="Berriman M."/>
            <person name="Song J."/>
            <person name="Olsen R."/>
            <person name="Szafranski K."/>
            <person name="Xu Q."/>
            <person name="Tunggal B."/>
            <person name="Kummerfeld S."/>
            <person name="Madera M."/>
            <person name="Konfortov B.A."/>
            <person name="Rivero F."/>
            <person name="Bankier A.T."/>
            <person name="Lehmann R."/>
            <person name="Hamlin N."/>
            <person name="Davies R."/>
            <person name="Gaudet P."/>
            <person name="Fey P."/>
            <person name="Pilcher K."/>
            <person name="Chen G."/>
            <person name="Saunders D."/>
            <person name="Sodergren E."/>
            <person name="Davis P."/>
            <person name="Kerhornou A."/>
            <person name="Nie X."/>
            <person name="Hall N."/>
            <person name="Anjard C."/>
            <person name="Hemphill L."/>
            <person name="Bason N."/>
            <person name="Farbrother P."/>
            <person name="Desany B."/>
            <person name="Just E."/>
            <person name="Morio T."/>
            <person name="Rost R."/>
            <person name="Churcher C."/>
            <person name="Cooper J."/>
            <person name="Haydock S."/>
            <person name="van Driessche N."/>
            <person name="Cronin A."/>
            <person name="Goodhead I."/>
            <person name="Muzny D."/>
            <person name="Mourier T."/>
            <person name="Pain A."/>
            <person name="Lu M."/>
            <person name="Harper D."/>
            <person name="Lindsay R."/>
            <person name="Hauser H."/>
            <person name="James K."/>
            <person name="Quiles M."/>
            <person name="Madan Babu M."/>
            <person name="Saito T."/>
            <person name="Buchrieser C."/>
            <person name="Wardroper A."/>
            <person name="Felder M."/>
            <person name="Thangavelu M."/>
            <person name="Johnson D."/>
            <person name="Knights A."/>
            <person name="Loulseged H."/>
            <person name="Mungall K."/>
            <person name="Oliver K."/>
            <person name="Price C."/>
            <person name="Quail M.A."/>
            <person name="Urushihara H."/>
            <person name="Hernandez J."/>
            <person name="Rabbinowitsch E."/>
            <person name="Steffen D."/>
            <person name="Sanders M."/>
            <person name="Ma J."/>
            <person name="Kohara Y."/>
            <person name="Sharp S."/>
            <person name="Simmonds M."/>
            <person name="Spiegler S."/>
            <person name="Tivey A."/>
            <person name="Sugano S."/>
            <person name="White B."/>
            <person name="Walker D."/>
            <person name="Woodward J."/>
            <person name="Winckler T."/>
            <person name="Tanaka Y."/>
            <person name="Shaulsky G."/>
            <person name="Schleicher M."/>
            <person name="Weinstock G."/>
            <person name="Rosenthal A."/>
            <person name="Cox E.C."/>
            <person name="Chisholm R.L."/>
            <person name="Gibbs R."/>
            <person name="Loomis W.F."/>
            <person name="Platzer M."/>
            <person name="Kay R.R."/>
            <person name="Williams J."/>
            <person name="Dear P.H."/>
            <person name="Noegel A.A."/>
            <person name="Barrell B."/>
            <person name="Kuspa A."/>
        </authorList>
    </citation>
    <scope>NUCLEOTIDE SEQUENCE [LARGE SCALE GENOMIC DNA]</scope>
    <source>
        <strain evidence="1 2">AX4</strain>
    </source>
</reference>
<evidence type="ECO:0000313" key="2">
    <source>
        <dbReference type="Proteomes" id="UP000002195"/>
    </source>
</evidence>
<sequence>MEYKPLFYSISPIKLIIEEREQFNALSELEKYSNIAVPEIYLGNSPGALNETLKIFLKNNKNYNGPLVIAVNGHSIESGNVYSGKFIDHEFKEQFIFDPVKLWSGYLYLDGLEKLLKEYWNGKKVYIVFVHCTGDSILFLENLNKQFQKECPTQPIPSNVSFVALNGSIENDLSRQVQLCKWLNLKFKNSQKSIIEPIQSPTIATKLQISNNPQYSSLFKNEIDYQNNIIHSCSELTNNQINSYNF</sequence>
<dbReference type="EMBL" id="AAFI02000220">
    <property type="protein sequence ID" value="EAL60536.1"/>
    <property type="molecule type" value="Genomic_DNA"/>
</dbReference>
<dbReference type="Proteomes" id="UP000002195">
    <property type="component" value="Unassembled WGS sequence"/>
</dbReference>
<keyword evidence="2" id="KW-1185">Reference proteome</keyword>
<dbReference type="VEuPathDB" id="AmoebaDB:DDB_G0293806"/>
<dbReference type="KEGG" id="ddi:DDB_G0293806"/>
<evidence type="ECO:0000313" key="1">
    <source>
        <dbReference type="EMBL" id="EAL60536.1"/>
    </source>
</evidence>
<dbReference type="GeneID" id="8629428"/>
<dbReference type="FunCoup" id="Q54B99">
    <property type="interactions" value="877"/>
</dbReference>
<dbReference type="PaxDb" id="44689-DDB0192131"/>
<dbReference type="RefSeq" id="XP_628951.1">
    <property type="nucleotide sequence ID" value="XM_628949.1"/>
</dbReference>
<dbReference type="AlphaFoldDB" id="Q54B99"/>
<organism evidence="1 2">
    <name type="scientific">Dictyostelium discoideum</name>
    <name type="common">Social amoeba</name>
    <dbReference type="NCBI Taxonomy" id="44689"/>
    <lineage>
        <taxon>Eukaryota</taxon>
        <taxon>Amoebozoa</taxon>
        <taxon>Evosea</taxon>
        <taxon>Eumycetozoa</taxon>
        <taxon>Dictyostelia</taxon>
        <taxon>Dictyosteliales</taxon>
        <taxon>Dictyosteliaceae</taxon>
        <taxon>Dictyostelium</taxon>
    </lineage>
</organism>
<name>Q54B99_DICDI</name>
<gene>
    <name evidence="1" type="ORF">DDB_G0293806</name>
</gene>
<dbReference type="InParanoid" id="Q54B99"/>
<proteinExistence type="predicted"/>
<dbReference type="HOGENOM" id="CLU_1130802_0_0_1"/>
<dbReference type="dictyBase" id="DDB_G0293806"/>
<comment type="caution">
    <text evidence="1">The sequence shown here is derived from an EMBL/GenBank/DDBJ whole genome shotgun (WGS) entry which is preliminary data.</text>
</comment>
<dbReference type="OMA" id="DHEFKEQ"/>
<dbReference type="eggNOG" id="ENOG502RI19">
    <property type="taxonomic scope" value="Eukaryota"/>
</dbReference>
<protein>
    <submittedName>
        <fullName evidence="1">Uncharacterized protein</fullName>
    </submittedName>
</protein>
<accession>Q54B99</accession>